<dbReference type="STRING" id="161398.PP2015_1560"/>
<dbReference type="Gene3D" id="1.10.3210.10">
    <property type="entry name" value="Hypothetical protein af1432"/>
    <property type="match status" value="1"/>
</dbReference>
<dbReference type="PANTHER" id="PTHR33525:SF3">
    <property type="entry name" value="RIBONUCLEASE Y"/>
    <property type="match status" value="1"/>
</dbReference>
<dbReference type="PATRIC" id="fig|161398.10.peg.1584"/>
<dbReference type="InterPro" id="IPR052340">
    <property type="entry name" value="RNase_Y/CdgJ"/>
</dbReference>
<reference evidence="2 3" key="1">
    <citation type="submission" date="2015-11" db="EMBL/GenBank/DDBJ databases">
        <authorList>
            <person name="Zhang Y."/>
            <person name="Guo Z."/>
        </authorList>
    </citation>
    <scope>NUCLEOTIDE SEQUENCE [LARGE SCALE GENOMIC DNA]</scope>
    <source>
        <strain evidence="2 3">KCTC 12086</strain>
    </source>
</reference>
<proteinExistence type="predicted"/>
<protein>
    <submittedName>
        <fullName evidence="2">Signal transduction protein</fullName>
    </submittedName>
</protein>
<dbReference type="KEGG" id="pphe:PP2015_1560"/>
<dbReference type="PROSITE" id="PS51833">
    <property type="entry name" value="HDOD"/>
    <property type="match status" value="1"/>
</dbReference>
<evidence type="ECO:0000313" key="3">
    <source>
        <dbReference type="Proteomes" id="UP000061457"/>
    </source>
</evidence>
<dbReference type="Pfam" id="PF08668">
    <property type="entry name" value="HDOD"/>
    <property type="match status" value="1"/>
</dbReference>
<dbReference type="InterPro" id="IPR013976">
    <property type="entry name" value="HDOD"/>
</dbReference>
<accession>A0A0S2K0Z9</accession>
<name>A0A0S2K0Z9_9GAMM</name>
<dbReference type="Proteomes" id="UP000061457">
    <property type="component" value="Chromosome I"/>
</dbReference>
<dbReference type="EMBL" id="CP013187">
    <property type="protein sequence ID" value="ALO42064.1"/>
    <property type="molecule type" value="Genomic_DNA"/>
</dbReference>
<dbReference type="AlphaFoldDB" id="A0A0S2K0Z9"/>
<dbReference type="OrthoDB" id="9784953at2"/>
<feature type="domain" description="HDOD" evidence="1">
    <location>
        <begin position="18"/>
        <end position="210"/>
    </location>
</feature>
<dbReference type="RefSeq" id="WP_058029750.1">
    <property type="nucleotide sequence ID" value="NZ_CP013187.1"/>
</dbReference>
<gene>
    <name evidence="2" type="ORF">PP2015_1560</name>
</gene>
<evidence type="ECO:0000259" key="1">
    <source>
        <dbReference type="PROSITE" id="PS51833"/>
    </source>
</evidence>
<dbReference type="PANTHER" id="PTHR33525">
    <property type="match status" value="1"/>
</dbReference>
<organism evidence="2 3">
    <name type="scientific">Pseudoalteromonas phenolica</name>
    <dbReference type="NCBI Taxonomy" id="161398"/>
    <lineage>
        <taxon>Bacteria</taxon>
        <taxon>Pseudomonadati</taxon>
        <taxon>Pseudomonadota</taxon>
        <taxon>Gammaproteobacteria</taxon>
        <taxon>Alteromonadales</taxon>
        <taxon>Pseudoalteromonadaceae</taxon>
        <taxon>Pseudoalteromonas</taxon>
    </lineage>
</organism>
<dbReference type="SUPFAM" id="SSF109604">
    <property type="entry name" value="HD-domain/PDEase-like"/>
    <property type="match status" value="1"/>
</dbReference>
<sequence>MPISLTNEEKAILRSVSIPPRPEALIKFSEETKKPEPNISRVSEILQDDVGICAAILQVVNSSAFRRAKEIESIDQAIMILGLKRLIPLVKAVAVKAAVGTDQTMAQFWDKQTNIAHIASIVAMKLDKPALSNHAYMLALFHSVGVAILNQHFDDFVEVMSYADENNWDDAAKLQFDKYQTNHATIGALLAQQWRLPKVMINIIYYQHDTDGLFQSEELDKVGLDLLCILKLSRHCAFLIDKPSEVNGEWQNIMDDVIDHLDMEEEQLFNIIEEITDEI</sequence>
<keyword evidence="3" id="KW-1185">Reference proteome</keyword>
<evidence type="ECO:0000313" key="2">
    <source>
        <dbReference type="EMBL" id="ALO42064.1"/>
    </source>
</evidence>